<evidence type="ECO:0000313" key="2">
    <source>
        <dbReference type="Proteomes" id="UP000192477"/>
    </source>
</evidence>
<dbReference type="EMBL" id="MJEA01000003">
    <property type="protein sequence ID" value="OQO70753.1"/>
    <property type="molecule type" value="Genomic_DNA"/>
</dbReference>
<organism evidence="1 2">
    <name type="scientific">Enterococcus villorum</name>
    <dbReference type="NCBI Taxonomy" id="112904"/>
    <lineage>
        <taxon>Bacteria</taxon>
        <taxon>Bacillati</taxon>
        <taxon>Bacillota</taxon>
        <taxon>Bacilli</taxon>
        <taxon>Lactobacillales</taxon>
        <taxon>Enterococcaceae</taxon>
        <taxon>Enterococcus</taxon>
    </lineage>
</organism>
<evidence type="ECO:0000313" key="1">
    <source>
        <dbReference type="EMBL" id="OQO70753.1"/>
    </source>
</evidence>
<comment type="caution">
    <text evidence="1">The sequence shown here is derived from an EMBL/GenBank/DDBJ whole genome shotgun (WGS) entry which is preliminary data.</text>
</comment>
<dbReference type="Proteomes" id="UP000192477">
    <property type="component" value="Unassembled WGS sequence"/>
</dbReference>
<protein>
    <submittedName>
        <fullName evidence="1">Uncharacterized protein</fullName>
    </submittedName>
</protein>
<proteinExistence type="predicted"/>
<name>A0A1V8YDS5_9ENTE</name>
<gene>
    <name evidence="1" type="ORF">BH747_04950</name>
</gene>
<accession>A0A1V8YDS5</accession>
<dbReference type="RefSeq" id="WP_081183067.1">
    <property type="nucleotide sequence ID" value="NZ_MJEA01000003.1"/>
</dbReference>
<sequence length="82" mass="9003">MLKKRLFTLFVLTETLTQTLFTSTNVIADVNPSEKSSTELVADTNKDTTISYKNLSSDACGETITSLSIVDNKLSSNKNKEP</sequence>
<reference evidence="1 2" key="1">
    <citation type="journal article" date="2017" name="BMC Microbiol.">
        <title>Comparative genomics of Enterococcus spp. isolated from bovine feces.</title>
        <authorList>
            <person name="Beukers A.G."/>
            <person name="Zaheer R."/>
            <person name="Goji N."/>
            <person name="Amoako K.K."/>
            <person name="Chaves A.V."/>
            <person name="Ward M.P."/>
            <person name="McAllister T.A."/>
        </authorList>
    </citation>
    <scope>NUCLEOTIDE SEQUENCE [LARGE SCALE GENOMIC DNA]</scope>
    <source>
        <strain evidence="1 2">F1129D 143</strain>
    </source>
</reference>
<dbReference type="AlphaFoldDB" id="A0A1V8YDS5"/>